<evidence type="ECO:0000256" key="2">
    <source>
        <dbReference type="ARBA" id="ARBA00022603"/>
    </source>
</evidence>
<evidence type="ECO:0000313" key="7">
    <source>
        <dbReference type="Proteomes" id="UP000823604"/>
    </source>
</evidence>
<gene>
    <name evidence="6" type="ORF">IAB81_03570</name>
</gene>
<dbReference type="InterPro" id="IPR029026">
    <property type="entry name" value="tRNA_m1G_MTases_N"/>
</dbReference>
<proteinExistence type="inferred from homology"/>
<dbReference type="Gene3D" id="3.40.1280.10">
    <property type="match status" value="1"/>
</dbReference>
<evidence type="ECO:0000313" key="6">
    <source>
        <dbReference type="EMBL" id="MBO8472690.1"/>
    </source>
</evidence>
<dbReference type="Gene3D" id="3.30.1330.30">
    <property type="match status" value="1"/>
</dbReference>
<dbReference type="CDD" id="cd18109">
    <property type="entry name" value="SpoU-like_RNA-MTase"/>
    <property type="match status" value="1"/>
</dbReference>
<dbReference type="InterPro" id="IPR029064">
    <property type="entry name" value="Ribosomal_eL30-like_sf"/>
</dbReference>
<sequence length="248" mass="27086">MSISKNEIKRIRALSQKKFRDESGLFICEGEKLVSEALASSFQVEAVYRLEDIGEEAMSRISALSSPSPALAVVRMPENRDRLSPEAAAAWLVSSGTGKDPVFLGLDGIKDPGNAGTIIRLSDWFGIDGIFASEGTVDIYNPKVVQATMGAVFRTRFIYTRLDRLCEILQHERIPVYGTFLEGENIYKAPLPRGKAKMIVMGSESNGISAETAARIDRKLYIPSFGNSGSESLNVAVAAAVICSEFRR</sequence>
<reference evidence="6" key="2">
    <citation type="journal article" date="2021" name="PeerJ">
        <title>Extensive microbial diversity within the chicken gut microbiome revealed by metagenomics and culture.</title>
        <authorList>
            <person name="Gilroy R."/>
            <person name="Ravi A."/>
            <person name="Getino M."/>
            <person name="Pursley I."/>
            <person name="Horton D.L."/>
            <person name="Alikhan N.F."/>
            <person name="Baker D."/>
            <person name="Gharbi K."/>
            <person name="Hall N."/>
            <person name="Watson M."/>
            <person name="Adriaenssens E.M."/>
            <person name="Foster-Nyarko E."/>
            <person name="Jarju S."/>
            <person name="Secka A."/>
            <person name="Antonio M."/>
            <person name="Oren A."/>
            <person name="Chaudhuri R.R."/>
            <person name="La Ragione R."/>
            <person name="Hildebrand F."/>
            <person name="Pallen M.J."/>
        </authorList>
    </citation>
    <scope>NUCLEOTIDE SEQUENCE</scope>
    <source>
        <strain evidence="6">B1-8020</strain>
    </source>
</reference>
<dbReference type="EMBL" id="JADIMA010000035">
    <property type="protein sequence ID" value="MBO8472690.1"/>
    <property type="molecule type" value="Genomic_DNA"/>
</dbReference>
<name>A0A9D9IIB6_9BACT</name>
<dbReference type="GO" id="GO:0006396">
    <property type="term" value="P:RNA processing"/>
    <property type="evidence" value="ECO:0007669"/>
    <property type="project" value="InterPro"/>
</dbReference>
<dbReference type="GO" id="GO:0032259">
    <property type="term" value="P:methylation"/>
    <property type="evidence" value="ECO:0007669"/>
    <property type="project" value="UniProtKB-KW"/>
</dbReference>
<evidence type="ECO:0000259" key="4">
    <source>
        <dbReference type="Pfam" id="PF00588"/>
    </source>
</evidence>
<evidence type="ECO:0000259" key="5">
    <source>
        <dbReference type="Pfam" id="PF22435"/>
    </source>
</evidence>
<evidence type="ECO:0000256" key="3">
    <source>
        <dbReference type="ARBA" id="ARBA00022679"/>
    </source>
</evidence>
<evidence type="ECO:0000256" key="1">
    <source>
        <dbReference type="ARBA" id="ARBA00007228"/>
    </source>
</evidence>
<comment type="caution">
    <text evidence="6">The sequence shown here is derived from an EMBL/GenBank/DDBJ whole genome shotgun (WGS) entry which is preliminary data.</text>
</comment>
<dbReference type="Pfam" id="PF00588">
    <property type="entry name" value="SpoU_methylase"/>
    <property type="match status" value="1"/>
</dbReference>
<accession>A0A9D9IIB6</accession>
<dbReference type="PANTHER" id="PTHR43191:SF2">
    <property type="entry name" value="RRNA METHYLTRANSFERASE 3, MITOCHONDRIAL"/>
    <property type="match status" value="1"/>
</dbReference>
<feature type="domain" description="MRM3-like substrate binding" evidence="5">
    <location>
        <begin position="6"/>
        <end position="57"/>
    </location>
</feature>
<reference evidence="6" key="1">
    <citation type="submission" date="2020-10" db="EMBL/GenBank/DDBJ databases">
        <authorList>
            <person name="Gilroy R."/>
        </authorList>
    </citation>
    <scope>NUCLEOTIDE SEQUENCE</scope>
    <source>
        <strain evidence="6">B1-8020</strain>
    </source>
</reference>
<dbReference type="AlphaFoldDB" id="A0A9D9IIB6"/>
<dbReference type="InterPro" id="IPR051259">
    <property type="entry name" value="rRNA_Methyltransferase"/>
</dbReference>
<dbReference type="InterPro" id="IPR029028">
    <property type="entry name" value="Alpha/beta_knot_MTases"/>
</dbReference>
<dbReference type="Pfam" id="PF22435">
    <property type="entry name" value="MRM3-like_sub_bind"/>
    <property type="match status" value="1"/>
</dbReference>
<keyword evidence="2 6" id="KW-0489">Methyltransferase</keyword>
<dbReference type="PANTHER" id="PTHR43191">
    <property type="entry name" value="RRNA METHYLTRANSFERASE 3"/>
    <property type="match status" value="1"/>
</dbReference>
<feature type="domain" description="tRNA/rRNA methyltransferase SpoU type" evidence="4">
    <location>
        <begin position="102"/>
        <end position="243"/>
    </location>
</feature>
<dbReference type="Proteomes" id="UP000823604">
    <property type="component" value="Unassembled WGS sequence"/>
</dbReference>
<dbReference type="GO" id="GO:0008173">
    <property type="term" value="F:RNA methyltransferase activity"/>
    <property type="evidence" value="ECO:0007669"/>
    <property type="project" value="InterPro"/>
</dbReference>
<dbReference type="InterPro" id="IPR053888">
    <property type="entry name" value="MRM3-like_sub_bind"/>
</dbReference>
<dbReference type="InterPro" id="IPR001537">
    <property type="entry name" value="SpoU_MeTrfase"/>
</dbReference>
<dbReference type="GO" id="GO:0003723">
    <property type="term" value="F:RNA binding"/>
    <property type="evidence" value="ECO:0007669"/>
    <property type="project" value="InterPro"/>
</dbReference>
<protein>
    <submittedName>
        <fullName evidence="6">RNA methyltransferase</fullName>
    </submittedName>
</protein>
<comment type="similarity">
    <text evidence="1">Belongs to the class IV-like SAM-binding methyltransferase superfamily. RNA methyltransferase TrmH family.</text>
</comment>
<organism evidence="6 7">
    <name type="scientific">Candidatus Merdivivens pullicola</name>
    <dbReference type="NCBI Taxonomy" id="2840872"/>
    <lineage>
        <taxon>Bacteria</taxon>
        <taxon>Pseudomonadati</taxon>
        <taxon>Bacteroidota</taxon>
        <taxon>Bacteroidia</taxon>
        <taxon>Bacteroidales</taxon>
        <taxon>Muribaculaceae</taxon>
        <taxon>Muribaculaceae incertae sedis</taxon>
        <taxon>Candidatus Merdivivens</taxon>
    </lineage>
</organism>
<dbReference type="SUPFAM" id="SSF75217">
    <property type="entry name" value="alpha/beta knot"/>
    <property type="match status" value="1"/>
</dbReference>
<keyword evidence="3" id="KW-0808">Transferase</keyword>
<dbReference type="SUPFAM" id="SSF55315">
    <property type="entry name" value="L30e-like"/>
    <property type="match status" value="1"/>
</dbReference>